<organism evidence="1 2">
    <name type="scientific">Campylobacter rectus</name>
    <name type="common">Wolinella recta</name>
    <dbReference type="NCBI Taxonomy" id="203"/>
    <lineage>
        <taxon>Bacteria</taxon>
        <taxon>Pseudomonadati</taxon>
        <taxon>Campylobacterota</taxon>
        <taxon>Epsilonproteobacteria</taxon>
        <taxon>Campylobacterales</taxon>
        <taxon>Campylobacteraceae</taxon>
        <taxon>Campylobacter</taxon>
    </lineage>
</organism>
<gene>
    <name evidence="1" type="ORF">CRECT_0929</name>
</gene>
<dbReference type="Proteomes" id="UP000502377">
    <property type="component" value="Chromosome"/>
</dbReference>
<dbReference type="AlphaFoldDB" id="A0A6G5QLQ6"/>
<dbReference type="EMBL" id="CP012543">
    <property type="protein sequence ID" value="QCD46600.1"/>
    <property type="molecule type" value="Genomic_DNA"/>
</dbReference>
<proteinExistence type="predicted"/>
<protein>
    <submittedName>
        <fullName evidence="1">Uncharacterized protein</fullName>
    </submittedName>
</protein>
<sequence>MCEVLNVSIFGVRVSANKICKFDFKFERKTIRRSIFVLDEALLNLATGVTVLVMTEPNLKVTKYRAKRQAVI</sequence>
<accession>A0A6G5QLQ6</accession>
<dbReference type="KEGG" id="crx:CRECT_0929"/>
<evidence type="ECO:0000313" key="1">
    <source>
        <dbReference type="EMBL" id="QCD46600.1"/>
    </source>
</evidence>
<reference evidence="1 2" key="1">
    <citation type="submission" date="2016-07" db="EMBL/GenBank/DDBJ databases">
        <title>Comparative genomics of the Campylobacter concisus group.</title>
        <authorList>
            <person name="Miller W.G."/>
            <person name="Yee E."/>
            <person name="Chapman M.H."/>
            <person name="Huynh S."/>
            <person name="Bono J.L."/>
            <person name="On S.L.W."/>
            <person name="StLeger J."/>
            <person name="Foster G."/>
            <person name="Parker C.T."/>
        </authorList>
    </citation>
    <scope>NUCLEOTIDE SEQUENCE [LARGE SCALE GENOMIC DNA]</scope>
    <source>
        <strain evidence="1 2">ATCC 33238</strain>
    </source>
</reference>
<evidence type="ECO:0000313" key="2">
    <source>
        <dbReference type="Proteomes" id="UP000502377"/>
    </source>
</evidence>
<name>A0A6G5QLQ6_CAMRE</name>